<proteinExistence type="predicted"/>
<keyword evidence="2" id="KW-1185">Reference proteome</keyword>
<accession>A0A9J5Y844</accession>
<sequence length="187" mass="20812">MKWLWRFNLEVEALWNRVVRIKVGMDAITFYQHDDWISHGPLKDCSLICSVVTCTEGTIAKFGANRSWTINCSGKGATKGNSQSNLAAELYPRKSNSILLSHGPGNASGSQKILTKWCFSHGLGFGAKESRLTVDNLQKSLYVCGGQAETLNHLFLHCPFTDQLCQLFLNFVGIKWSMLGTTTHDLL</sequence>
<dbReference type="AlphaFoldDB" id="A0A9J5Y844"/>
<evidence type="ECO:0000313" key="2">
    <source>
        <dbReference type="Proteomes" id="UP000824120"/>
    </source>
</evidence>
<organism evidence="1 2">
    <name type="scientific">Solanum commersonii</name>
    <name type="common">Commerson's wild potato</name>
    <name type="synonym">Commerson's nightshade</name>
    <dbReference type="NCBI Taxonomy" id="4109"/>
    <lineage>
        <taxon>Eukaryota</taxon>
        <taxon>Viridiplantae</taxon>
        <taxon>Streptophyta</taxon>
        <taxon>Embryophyta</taxon>
        <taxon>Tracheophyta</taxon>
        <taxon>Spermatophyta</taxon>
        <taxon>Magnoliopsida</taxon>
        <taxon>eudicotyledons</taxon>
        <taxon>Gunneridae</taxon>
        <taxon>Pentapetalae</taxon>
        <taxon>asterids</taxon>
        <taxon>lamiids</taxon>
        <taxon>Solanales</taxon>
        <taxon>Solanaceae</taxon>
        <taxon>Solanoideae</taxon>
        <taxon>Solaneae</taxon>
        <taxon>Solanum</taxon>
    </lineage>
</organism>
<gene>
    <name evidence="1" type="ORF">H5410_037474</name>
</gene>
<dbReference type="EMBL" id="JACXVP010000007">
    <property type="protein sequence ID" value="KAG5596242.1"/>
    <property type="molecule type" value="Genomic_DNA"/>
</dbReference>
<dbReference type="OrthoDB" id="10632242at2759"/>
<name>A0A9J5Y844_SOLCO</name>
<evidence type="ECO:0000313" key="1">
    <source>
        <dbReference type="EMBL" id="KAG5596242.1"/>
    </source>
</evidence>
<dbReference type="Proteomes" id="UP000824120">
    <property type="component" value="Chromosome 7"/>
</dbReference>
<reference evidence="1 2" key="1">
    <citation type="submission" date="2020-09" db="EMBL/GenBank/DDBJ databases">
        <title>De no assembly of potato wild relative species, Solanum commersonii.</title>
        <authorList>
            <person name="Cho K."/>
        </authorList>
    </citation>
    <scope>NUCLEOTIDE SEQUENCE [LARGE SCALE GENOMIC DNA]</scope>
    <source>
        <strain evidence="1">LZ3.2</strain>
        <tissue evidence="1">Leaf</tissue>
    </source>
</reference>
<protein>
    <recommendedName>
        <fullName evidence="3">Reverse transcriptase zinc-binding domain-containing protein</fullName>
    </recommendedName>
</protein>
<comment type="caution">
    <text evidence="1">The sequence shown here is derived from an EMBL/GenBank/DDBJ whole genome shotgun (WGS) entry which is preliminary data.</text>
</comment>
<evidence type="ECO:0008006" key="3">
    <source>
        <dbReference type="Google" id="ProtNLM"/>
    </source>
</evidence>